<dbReference type="Pfam" id="PF00226">
    <property type="entry name" value="DnaJ"/>
    <property type="match status" value="1"/>
</dbReference>
<dbReference type="GO" id="GO:0031072">
    <property type="term" value="F:heat shock protein binding"/>
    <property type="evidence" value="ECO:0007669"/>
    <property type="project" value="InterPro"/>
</dbReference>
<keyword evidence="11" id="KW-0963">Cytoplasm</keyword>
<dbReference type="GO" id="GO:0051082">
    <property type="term" value="F:unfolded protein binding"/>
    <property type="evidence" value="ECO:0007669"/>
    <property type="project" value="UniProtKB-UniRule"/>
</dbReference>
<feature type="binding site" evidence="11">
    <location>
        <position position="149"/>
    </location>
    <ligand>
        <name>Zn(2+)</name>
        <dbReference type="ChEBI" id="CHEBI:29105"/>
        <label>1</label>
    </ligand>
</feature>
<feature type="domain" description="CR-type" evidence="14">
    <location>
        <begin position="133"/>
        <end position="211"/>
    </location>
</feature>
<dbReference type="GO" id="GO:0005737">
    <property type="term" value="C:cytoplasm"/>
    <property type="evidence" value="ECO:0007669"/>
    <property type="project" value="UniProtKB-SubCell"/>
</dbReference>
<evidence type="ECO:0000256" key="11">
    <source>
        <dbReference type="HAMAP-Rule" id="MF_01152"/>
    </source>
</evidence>
<evidence type="ECO:0000256" key="8">
    <source>
        <dbReference type="ARBA" id="ARBA00053423"/>
    </source>
</evidence>
<comment type="subcellular location">
    <subcellularLocation>
        <location evidence="11">Cytoplasm</location>
    </subcellularLocation>
</comment>
<comment type="subunit">
    <text evidence="11">Homodimer.</text>
</comment>
<sequence length="371" mass="41365">MGEIEDYYQVLGIDREADQEEIKRAYRRLALQYHPDRNPGDKRAEERFKVAAEAYEVLRDPQKRGLYNQFGRAGLNGMQFGGFDNIDSIFANFGDIFDEFFGFHRRPRPQPQSQPGKDLLYQLEIDFKDAVFGLETSIEVDRLSACSQCQGLGIKPGSRQWTCPVCQGYGAVSRVEGWLRINTTCPHCSGSGVIEGDPCPDCQGQGLQKQKRKVHLKIPPGVDEGTRLRLRGEGEAGRRGGPSGDLYLDLKITPHPLFERHGHDITHRAKLSFIEAALGTEIDVPTLTGSSRITVPAGTQTGTRFIIYGEGVPILRGNGRGNLIVELELQTPTDLTPKQEELLRKFLTARQGKKLLKKSSRREEAAASKSL</sequence>
<dbReference type="InterPro" id="IPR008971">
    <property type="entry name" value="HSP40/DnaJ_pept-bd"/>
</dbReference>
<dbReference type="CDD" id="cd06257">
    <property type="entry name" value="DnaJ"/>
    <property type="match status" value="1"/>
</dbReference>
<dbReference type="Pfam" id="PF01556">
    <property type="entry name" value="DnaJ_C"/>
    <property type="match status" value="1"/>
</dbReference>
<dbReference type="CDD" id="cd10747">
    <property type="entry name" value="DnaJ_C"/>
    <property type="match status" value="1"/>
</dbReference>
<dbReference type="RefSeq" id="WP_013705273.1">
    <property type="nucleotide sequence ID" value="NC_015388.1"/>
</dbReference>
<dbReference type="FunFam" id="1.10.287.110:FF:000034">
    <property type="entry name" value="Chaperone protein DnaJ"/>
    <property type="match status" value="1"/>
</dbReference>
<feature type="binding site" evidence="11">
    <location>
        <position position="188"/>
    </location>
    <ligand>
        <name>Zn(2+)</name>
        <dbReference type="ChEBI" id="CHEBI:29105"/>
        <label>2</label>
    </ligand>
</feature>
<name>F2NEH0_DESAR</name>
<feature type="binding site" evidence="11">
    <location>
        <position position="163"/>
    </location>
    <ligand>
        <name>Zn(2+)</name>
        <dbReference type="ChEBI" id="CHEBI:29105"/>
        <label>2</label>
    </ligand>
</feature>
<dbReference type="PANTHER" id="PTHR43096:SF10">
    <property type="entry name" value="CHAPERONE PROTEIN DNAJ A6, CHLOROPLASTIC"/>
    <property type="match status" value="1"/>
</dbReference>
<evidence type="ECO:0000256" key="9">
    <source>
        <dbReference type="ARBA" id="ARBA00061004"/>
    </source>
</evidence>
<dbReference type="Gene3D" id="2.10.230.10">
    <property type="entry name" value="Heat shock protein DnaJ, cysteine-rich domain"/>
    <property type="match status" value="1"/>
</dbReference>
<dbReference type="InterPro" id="IPR002939">
    <property type="entry name" value="DnaJ_C"/>
</dbReference>
<feature type="repeat" description="CXXCXGXG motif" evidence="11">
    <location>
        <begin position="185"/>
        <end position="192"/>
    </location>
</feature>
<dbReference type="InterPro" id="IPR001623">
    <property type="entry name" value="DnaJ_domain"/>
</dbReference>
<dbReference type="PROSITE" id="PS51188">
    <property type="entry name" value="ZF_CR"/>
    <property type="match status" value="1"/>
</dbReference>
<dbReference type="GO" id="GO:0008270">
    <property type="term" value="F:zinc ion binding"/>
    <property type="evidence" value="ECO:0007669"/>
    <property type="project" value="UniProtKB-UniRule"/>
</dbReference>
<dbReference type="PRINTS" id="PR00625">
    <property type="entry name" value="JDOMAIN"/>
</dbReference>
<feature type="binding site" evidence="11">
    <location>
        <position position="202"/>
    </location>
    <ligand>
        <name>Zn(2+)</name>
        <dbReference type="ChEBI" id="CHEBI:29105"/>
        <label>1</label>
    </ligand>
</feature>
<protein>
    <recommendedName>
        <fullName evidence="10 11">Chaperone protein DnaJ</fullName>
    </recommendedName>
</protein>
<dbReference type="STRING" id="880072.Desac_0268"/>
<dbReference type="GO" id="GO:0042026">
    <property type="term" value="P:protein refolding"/>
    <property type="evidence" value="ECO:0007669"/>
    <property type="project" value="TreeGrafter"/>
</dbReference>
<dbReference type="PANTHER" id="PTHR43096">
    <property type="entry name" value="DNAJ HOMOLOG 1, MITOCHONDRIAL-RELATED"/>
    <property type="match status" value="1"/>
</dbReference>
<feature type="zinc finger region" description="CR-type" evidence="12">
    <location>
        <begin position="133"/>
        <end position="211"/>
    </location>
</feature>
<dbReference type="SMART" id="SM00271">
    <property type="entry name" value="DnaJ"/>
    <property type="match status" value="1"/>
</dbReference>
<gene>
    <name evidence="11" type="primary">dnaJ</name>
    <name evidence="15" type="ordered locus">Desac_0268</name>
</gene>
<dbReference type="PROSITE" id="PS50076">
    <property type="entry name" value="DNAJ_2"/>
    <property type="match status" value="1"/>
</dbReference>
<feature type="repeat" description="CXXCXGXG motif" evidence="11">
    <location>
        <begin position="163"/>
        <end position="170"/>
    </location>
</feature>
<comment type="function">
    <text evidence="8 11">Participates actively in the response to hyperosmotic and heat shock by preventing the aggregation of stress-denatured proteins and by disaggregating proteins, also in an autonomous, DnaK-independent fashion. Unfolded proteins bind initially to DnaJ; upon interaction with the DnaJ-bound protein, DnaK hydrolyzes its bound ATP, resulting in the formation of a stable complex. GrpE releases ADP from DnaK; ATP binding to DnaK triggers the release of the substrate protein, thus completing the reaction cycle. Several rounds of ATP-dependent interactions between DnaJ, DnaK and GrpE are required for fully efficient folding. Also involved, together with DnaK and GrpE, in the DNA replication of plasmids through activation of initiation proteins.</text>
</comment>
<accession>F2NEH0</accession>
<dbReference type="Gene3D" id="1.10.287.110">
    <property type="entry name" value="DnaJ domain"/>
    <property type="match status" value="1"/>
</dbReference>
<dbReference type="SUPFAM" id="SSF57938">
    <property type="entry name" value="DnaJ/Hsp40 cysteine-rich domain"/>
    <property type="match status" value="1"/>
</dbReference>
<dbReference type="FunFam" id="2.10.230.10:FF:000002">
    <property type="entry name" value="Molecular chaperone DnaJ"/>
    <property type="match status" value="1"/>
</dbReference>
<dbReference type="InterPro" id="IPR036869">
    <property type="entry name" value="J_dom_sf"/>
</dbReference>
<feature type="repeat" description="CXXCXGXG motif" evidence="11">
    <location>
        <begin position="146"/>
        <end position="153"/>
    </location>
</feature>
<dbReference type="NCBIfam" id="NF008035">
    <property type="entry name" value="PRK10767.1"/>
    <property type="match status" value="1"/>
</dbReference>
<reference evidence="15 16" key="1">
    <citation type="journal article" date="2011" name="Stand. Genomic Sci.">
        <title>Complete genome sequence of the acetate-degrading sulfate reducer Desulfobacca acetoxidans type strain (ASRB2).</title>
        <authorList>
            <person name="Goker M."/>
            <person name="Teshima H."/>
            <person name="Lapidus A."/>
            <person name="Nolan M."/>
            <person name="Lucas S."/>
            <person name="Hammon N."/>
            <person name="Deshpande S."/>
            <person name="Cheng J.F."/>
            <person name="Tapia R."/>
            <person name="Han C."/>
            <person name="Goodwin L."/>
            <person name="Pitluck S."/>
            <person name="Huntemann M."/>
            <person name="Liolios K."/>
            <person name="Ivanova N."/>
            <person name="Pagani I."/>
            <person name="Mavromatis K."/>
            <person name="Ovchinikova G."/>
            <person name="Pati A."/>
            <person name="Chen A."/>
            <person name="Palaniappan K."/>
            <person name="Land M."/>
            <person name="Hauser L."/>
            <person name="Brambilla E.M."/>
            <person name="Rohde M."/>
            <person name="Spring S."/>
            <person name="Detter J.C."/>
            <person name="Woyke T."/>
            <person name="Bristow J."/>
            <person name="Eisen J.A."/>
            <person name="Markowitz V."/>
            <person name="Hugenholtz P."/>
            <person name="Kyrpides N.C."/>
            <person name="Klenk H.P."/>
        </authorList>
    </citation>
    <scope>NUCLEOTIDE SEQUENCE [LARGE SCALE GENOMIC DNA]</scope>
    <source>
        <strain evidence="16">ATCC 700848 / DSM 11109 / ASRB2</strain>
    </source>
</reference>
<feature type="binding site" evidence="11">
    <location>
        <position position="166"/>
    </location>
    <ligand>
        <name>Zn(2+)</name>
        <dbReference type="ChEBI" id="CHEBI:29105"/>
        <label>2</label>
    </ligand>
</feature>
<organism evidence="15 16">
    <name type="scientific">Desulfobacca acetoxidans (strain ATCC 700848 / DSM 11109 / ASRB2)</name>
    <dbReference type="NCBI Taxonomy" id="880072"/>
    <lineage>
        <taxon>Bacteria</taxon>
        <taxon>Pseudomonadati</taxon>
        <taxon>Thermodesulfobacteriota</taxon>
        <taxon>Desulfobaccia</taxon>
        <taxon>Desulfobaccales</taxon>
        <taxon>Desulfobaccaceae</taxon>
        <taxon>Desulfobacca</taxon>
    </lineage>
</organism>
<keyword evidence="3 11" id="KW-0677">Repeat</keyword>
<comment type="domain">
    <text evidence="11">The J domain is necessary and sufficient to stimulate DnaK ATPase activity. Zinc center 1 plays an important role in the autonomous, DnaK-independent chaperone activity of DnaJ. Zinc center 2 is essential for interaction with DnaK and for DnaJ activity.</text>
</comment>
<keyword evidence="2 11" id="KW-0479">Metal-binding</keyword>
<dbReference type="NCBIfam" id="TIGR02349">
    <property type="entry name" value="DnaJ_bact"/>
    <property type="match status" value="1"/>
</dbReference>
<evidence type="ECO:0000256" key="10">
    <source>
        <dbReference type="ARBA" id="ARBA00067609"/>
    </source>
</evidence>
<dbReference type="KEGG" id="dao:Desac_0268"/>
<keyword evidence="7 11" id="KW-0143">Chaperone</keyword>
<reference evidence="16" key="2">
    <citation type="submission" date="2011-03" db="EMBL/GenBank/DDBJ databases">
        <title>The complete genome of Desulfobacca acetoxidans DSM 11109.</title>
        <authorList>
            <consortium name="US DOE Joint Genome Institute (JGI-PGF)"/>
            <person name="Lucas S."/>
            <person name="Copeland A."/>
            <person name="Lapidus A."/>
            <person name="Bruce D."/>
            <person name="Goodwin L."/>
            <person name="Pitluck S."/>
            <person name="Peters L."/>
            <person name="Kyrpides N."/>
            <person name="Mavromatis K."/>
            <person name="Ivanova N."/>
            <person name="Ovchinnikova G."/>
            <person name="Teshima H."/>
            <person name="Detter J.C."/>
            <person name="Han C."/>
            <person name="Land M."/>
            <person name="Hauser L."/>
            <person name="Markowitz V."/>
            <person name="Cheng J.-F."/>
            <person name="Hugenholtz P."/>
            <person name="Woyke T."/>
            <person name="Wu D."/>
            <person name="Spring S."/>
            <person name="Schueler E."/>
            <person name="Brambilla E."/>
            <person name="Klenk H.-P."/>
            <person name="Eisen J.A."/>
        </authorList>
    </citation>
    <scope>NUCLEOTIDE SEQUENCE [LARGE SCALE GENOMIC DNA]</scope>
    <source>
        <strain evidence="16">ATCC 700848 / DSM 11109 / ASRB2</strain>
    </source>
</reference>
<dbReference type="GO" id="GO:0006260">
    <property type="term" value="P:DNA replication"/>
    <property type="evidence" value="ECO:0007669"/>
    <property type="project" value="UniProtKB-KW"/>
</dbReference>
<keyword evidence="1 11" id="KW-0235">DNA replication</keyword>
<comment type="cofactor">
    <cofactor evidence="11">
        <name>Zn(2+)</name>
        <dbReference type="ChEBI" id="CHEBI:29105"/>
    </cofactor>
    <text evidence="11">Binds 2 Zn(2+) ions per monomer.</text>
</comment>
<dbReference type="GO" id="GO:0005524">
    <property type="term" value="F:ATP binding"/>
    <property type="evidence" value="ECO:0007669"/>
    <property type="project" value="InterPro"/>
</dbReference>
<dbReference type="EMBL" id="CP002629">
    <property type="protein sequence ID" value="AEB08160.1"/>
    <property type="molecule type" value="Genomic_DNA"/>
</dbReference>
<dbReference type="Proteomes" id="UP000000483">
    <property type="component" value="Chromosome"/>
</dbReference>
<dbReference type="GO" id="GO:0009408">
    <property type="term" value="P:response to heat"/>
    <property type="evidence" value="ECO:0007669"/>
    <property type="project" value="InterPro"/>
</dbReference>
<dbReference type="OrthoDB" id="9779889at2"/>
<keyword evidence="5 11" id="KW-0862">Zinc</keyword>
<dbReference type="AlphaFoldDB" id="F2NEH0"/>
<feature type="repeat" description="CXXCXGXG motif" evidence="11">
    <location>
        <begin position="199"/>
        <end position="206"/>
    </location>
</feature>
<dbReference type="HOGENOM" id="CLU_017633_0_7_7"/>
<feature type="binding site" evidence="11">
    <location>
        <position position="185"/>
    </location>
    <ligand>
        <name>Zn(2+)</name>
        <dbReference type="ChEBI" id="CHEBI:29105"/>
        <label>2</label>
    </ligand>
</feature>
<dbReference type="HAMAP" id="MF_01152">
    <property type="entry name" value="DnaJ"/>
    <property type="match status" value="1"/>
</dbReference>
<dbReference type="PROSITE" id="PS00636">
    <property type="entry name" value="DNAJ_1"/>
    <property type="match status" value="1"/>
</dbReference>
<keyword evidence="6 11" id="KW-0346">Stress response</keyword>
<dbReference type="InterPro" id="IPR018253">
    <property type="entry name" value="DnaJ_domain_CS"/>
</dbReference>
<evidence type="ECO:0000259" key="14">
    <source>
        <dbReference type="PROSITE" id="PS51188"/>
    </source>
</evidence>
<evidence type="ECO:0000259" key="13">
    <source>
        <dbReference type="PROSITE" id="PS50076"/>
    </source>
</evidence>
<dbReference type="InterPro" id="IPR001305">
    <property type="entry name" value="HSP_DnaJ_Cys-rich_dom"/>
</dbReference>
<feature type="domain" description="J" evidence="13">
    <location>
        <begin position="6"/>
        <end position="71"/>
    </location>
</feature>
<dbReference type="SUPFAM" id="SSF46565">
    <property type="entry name" value="Chaperone J-domain"/>
    <property type="match status" value="1"/>
</dbReference>
<dbReference type="SUPFAM" id="SSF49493">
    <property type="entry name" value="HSP40/DnaJ peptide-binding domain"/>
    <property type="match status" value="2"/>
</dbReference>
<keyword evidence="16" id="KW-1185">Reference proteome</keyword>
<dbReference type="FunFam" id="2.60.260.20:FF:000005">
    <property type="entry name" value="Chaperone protein dnaJ 1, mitochondrial"/>
    <property type="match status" value="1"/>
</dbReference>
<evidence type="ECO:0000256" key="6">
    <source>
        <dbReference type="ARBA" id="ARBA00023016"/>
    </source>
</evidence>
<evidence type="ECO:0000313" key="15">
    <source>
        <dbReference type="EMBL" id="AEB08160.1"/>
    </source>
</evidence>
<dbReference type="InterPro" id="IPR012724">
    <property type="entry name" value="DnaJ"/>
</dbReference>
<evidence type="ECO:0000256" key="3">
    <source>
        <dbReference type="ARBA" id="ARBA00022737"/>
    </source>
</evidence>
<feature type="binding site" evidence="11">
    <location>
        <position position="199"/>
    </location>
    <ligand>
        <name>Zn(2+)</name>
        <dbReference type="ChEBI" id="CHEBI:29105"/>
        <label>1</label>
    </ligand>
</feature>
<evidence type="ECO:0000313" key="16">
    <source>
        <dbReference type="Proteomes" id="UP000000483"/>
    </source>
</evidence>
<evidence type="ECO:0000256" key="5">
    <source>
        <dbReference type="ARBA" id="ARBA00022833"/>
    </source>
</evidence>
<dbReference type="InterPro" id="IPR036410">
    <property type="entry name" value="HSP_DnaJ_Cys-rich_dom_sf"/>
</dbReference>
<evidence type="ECO:0000256" key="1">
    <source>
        <dbReference type="ARBA" id="ARBA00022705"/>
    </source>
</evidence>
<dbReference type="Gene3D" id="2.60.260.20">
    <property type="entry name" value="Urease metallochaperone UreE, N-terminal domain"/>
    <property type="match status" value="2"/>
</dbReference>
<evidence type="ECO:0000256" key="2">
    <source>
        <dbReference type="ARBA" id="ARBA00022723"/>
    </source>
</evidence>
<evidence type="ECO:0000256" key="7">
    <source>
        <dbReference type="ARBA" id="ARBA00023186"/>
    </source>
</evidence>
<evidence type="ECO:0000256" key="12">
    <source>
        <dbReference type="PROSITE-ProRule" id="PRU00546"/>
    </source>
</evidence>
<keyword evidence="4 11" id="KW-0863">Zinc-finger</keyword>
<comment type="similarity">
    <text evidence="9 11">Belongs to the DnaJ family.</text>
</comment>
<feature type="binding site" evidence="11">
    <location>
        <position position="146"/>
    </location>
    <ligand>
        <name>Zn(2+)</name>
        <dbReference type="ChEBI" id="CHEBI:29105"/>
        <label>1</label>
    </ligand>
</feature>
<dbReference type="Pfam" id="PF00684">
    <property type="entry name" value="DnaJ_CXXCXGXG"/>
    <property type="match status" value="1"/>
</dbReference>
<proteinExistence type="inferred from homology"/>
<dbReference type="eggNOG" id="COG0484">
    <property type="taxonomic scope" value="Bacteria"/>
</dbReference>
<evidence type="ECO:0000256" key="4">
    <source>
        <dbReference type="ARBA" id="ARBA00022771"/>
    </source>
</evidence>